<dbReference type="Proteomes" id="UP000316726">
    <property type="component" value="Chromosome 1"/>
</dbReference>
<dbReference type="STRING" id="1764295.A0A5B8MCQ6"/>
<evidence type="ECO:0000256" key="1">
    <source>
        <dbReference type="SAM" id="MobiDB-lite"/>
    </source>
</evidence>
<organism evidence="2 3">
    <name type="scientific">Chloropicon primus</name>
    <dbReference type="NCBI Taxonomy" id="1764295"/>
    <lineage>
        <taxon>Eukaryota</taxon>
        <taxon>Viridiplantae</taxon>
        <taxon>Chlorophyta</taxon>
        <taxon>Chloropicophyceae</taxon>
        <taxon>Chloropicales</taxon>
        <taxon>Chloropicaceae</taxon>
        <taxon>Chloropicon</taxon>
    </lineage>
</organism>
<reference evidence="2 3" key="1">
    <citation type="submission" date="2018-07" db="EMBL/GenBank/DDBJ databases">
        <title>The complete nuclear genome of the prasinophyte Chloropicon primus (CCMP1205).</title>
        <authorList>
            <person name="Pombert J.-F."/>
            <person name="Otis C."/>
            <person name="Turmel M."/>
            <person name="Lemieux C."/>
        </authorList>
    </citation>
    <scope>NUCLEOTIDE SEQUENCE [LARGE SCALE GENOMIC DNA]</scope>
    <source>
        <strain evidence="2 3">CCMP1205</strain>
    </source>
</reference>
<protein>
    <submittedName>
        <fullName evidence="2">Uncharacterized protein</fullName>
    </submittedName>
</protein>
<dbReference type="InterPro" id="IPR044160">
    <property type="entry name" value="TGD4-like"/>
</dbReference>
<dbReference type="InterPro" id="IPR022244">
    <property type="entry name" value="DUF3769"/>
</dbReference>
<keyword evidence="3" id="KW-1185">Reference proteome</keyword>
<dbReference type="AlphaFoldDB" id="A0A5B8MCQ6"/>
<name>A0A5B8MCQ6_9CHLO</name>
<evidence type="ECO:0000313" key="3">
    <source>
        <dbReference type="Proteomes" id="UP000316726"/>
    </source>
</evidence>
<feature type="compositionally biased region" description="Basic and acidic residues" evidence="1">
    <location>
        <begin position="304"/>
        <end position="320"/>
    </location>
</feature>
<dbReference type="PANTHER" id="PTHR34954:SF3">
    <property type="entry name" value="EXPRESSED PROTEIN"/>
    <property type="match status" value="1"/>
</dbReference>
<accession>A0A5B8MCQ6</accession>
<proteinExistence type="predicted"/>
<dbReference type="EMBL" id="CP031034">
    <property type="protein sequence ID" value="QDZ17854.1"/>
    <property type="molecule type" value="Genomic_DNA"/>
</dbReference>
<dbReference type="GO" id="GO:0034196">
    <property type="term" value="P:acylglycerol transport"/>
    <property type="evidence" value="ECO:0007669"/>
    <property type="project" value="InterPro"/>
</dbReference>
<dbReference type="GO" id="GO:1990052">
    <property type="term" value="P:ER to chloroplast lipid transport"/>
    <property type="evidence" value="ECO:0007669"/>
    <property type="project" value="InterPro"/>
</dbReference>
<gene>
    <name evidence="2" type="ORF">A3770_01p03720</name>
</gene>
<feature type="region of interest" description="Disordered" evidence="1">
    <location>
        <begin position="304"/>
        <end position="325"/>
    </location>
</feature>
<dbReference type="PANTHER" id="PTHR34954">
    <property type="entry name" value="EXPRESSED PROTEIN"/>
    <property type="match status" value="1"/>
</dbReference>
<sequence length="544" mass="59924">MTVIPEKHLLSQIGHLLNAQAVRGQEETSPSSLGAVVRRVPGEPSPLPQKQPSGISRSEQLLGLQRYLNFPFVPAYVGKDGGVVLDRVVHTLGSRGSSWWATITARLRAQRAWFQHKEGKSRKNSLVDPKNYALSVQTNSRVSRLLSVCANLEFDDFNQVVSLANGRESEVPLRMQAELKQKLPMHQLTAEAVLHGRYRSSNEGTVAIPRVLSADIASDSRRSGLRYQAGVFQVVSNKDAKDIFDQDISELHTSTFLQCAATMEKDFVLWKGRKSNDTRKQKARALSPFELAYSTSKFSSEISKHLKQPRDSSTKPKEKAVSSPRRRMPFSALLHTPYLSFGGVAGVLAQGRLRTEPAGEENAGFLSRVPGLLSVGDNSFWTTRRFFASTGLNMQLGNFSKHLLDFTSLSVKLDTGIPVASEHPSPLDPQGGGGGITKVPGLKHGLLDHYQQRKHMLSASVAQQVFGPLRVRADARCEIELRKPKENAPVLEQLSSVACFPGGAPKPEIVYGLDCQLPYLNGAARFSLWYSPTRKEGLGEIRLL</sequence>
<dbReference type="Pfam" id="PF12600">
    <property type="entry name" value="DUF3769"/>
    <property type="match status" value="1"/>
</dbReference>
<dbReference type="GO" id="GO:0070300">
    <property type="term" value="F:phosphatidic acid binding"/>
    <property type="evidence" value="ECO:0007669"/>
    <property type="project" value="InterPro"/>
</dbReference>
<dbReference type="OrthoDB" id="512148at2759"/>
<feature type="region of interest" description="Disordered" evidence="1">
    <location>
        <begin position="24"/>
        <end position="55"/>
    </location>
</feature>
<evidence type="ECO:0000313" key="2">
    <source>
        <dbReference type="EMBL" id="QDZ17854.1"/>
    </source>
</evidence>